<comment type="caution">
    <text evidence="2">The sequence shown here is derived from an EMBL/GenBank/DDBJ whole genome shotgun (WGS) entry which is preliminary data.</text>
</comment>
<evidence type="ECO:0000313" key="1">
    <source>
        <dbReference type="EMBL" id="TNC22040.1"/>
    </source>
</evidence>
<sequence>MLRQFAWQPHVEVSRPEVRFEAHPLRELDKRSKMLLGALGQRERCAEPDRLAYLVGTAFESPPVVVAER</sequence>
<dbReference type="AlphaFoldDB" id="A0A5C4LYK5"/>
<evidence type="ECO:0000313" key="3">
    <source>
        <dbReference type="Proteomes" id="UP000306740"/>
    </source>
</evidence>
<dbReference type="Proteomes" id="UP000306740">
    <property type="component" value="Unassembled WGS sequence"/>
</dbReference>
<proteinExistence type="predicted"/>
<protein>
    <submittedName>
        <fullName evidence="2">Uncharacterized protein</fullName>
    </submittedName>
</protein>
<evidence type="ECO:0000313" key="2">
    <source>
        <dbReference type="EMBL" id="TNC22183.1"/>
    </source>
</evidence>
<gene>
    <name evidence="2" type="ORF">FHE65_35890</name>
    <name evidence="1" type="ORF">FHE65_36205</name>
</gene>
<organism evidence="2 3">
    <name type="scientific">Mumia zhuanghuii</name>
    <dbReference type="NCBI Taxonomy" id="2585211"/>
    <lineage>
        <taxon>Bacteria</taxon>
        <taxon>Bacillati</taxon>
        <taxon>Actinomycetota</taxon>
        <taxon>Actinomycetes</taxon>
        <taxon>Propionibacteriales</taxon>
        <taxon>Nocardioidaceae</taxon>
        <taxon>Mumia</taxon>
    </lineage>
</organism>
<dbReference type="EMBL" id="VDFR01000282">
    <property type="protein sequence ID" value="TNC22183.1"/>
    <property type="molecule type" value="Genomic_DNA"/>
</dbReference>
<accession>A0A5C4LYK5</accession>
<reference evidence="2 3" key="1">
    <citation type="submission" date="2019-05" db="EMBL/GenBank/DDBJ databases">
        <title>Mumia sp. nov., isolated from the intestinal contents of plateau pika (Ochotona curzoniae) in the Qinghai-Tibet plateau of China.</title>
        <authorList>
            <person name="Tian Z."/>
        </authorList>
    </citation>
    <scope>NUCLEOTIDE SEQUENCE [LARGE SCALE GENOMIC DNA]</scope>
    <source>
        <strain evidence="3">527</strain>
        <strain evidence="2">Z527</strain>
    </source>
</reference>
<name>A0A5C4LYK5_9ACTN</name>
<dbReference type="EMBL" id="VDFR01000283">
    <property type="protein sequence ID" value="TNC22040.1"/>
    <property type="molecule type" value="Genomic_DNA"/>
</dbReference>
<dbReference type="RefSeq" id="WP_139107505.1">
    <property type="nucleotide sequence ID" value="NZ_VDFR01000282.1"/>
</dbReference>